<dbReference type="Proteomes" id="UP001301350">
    <property type="component" value="Unassembled WGS sequence"/>
</dbReference>
<reference evidence="3 4" key="1">
    <citation type="submission" date="2022-07" db="EMBL/GenBank/DDBJ databases">
        <title>Genome-wide signatures of adaptation to extreme environments.</title>
        <authorList>
            <person name="Cho C.H."/>
            <person name="Yoon H.S."/>
        </authorList>
    </citation>
    <scope>NUCLEOTIDE SEQUENCE [LARGE SCALE GENOMIC DNA]</scope>
    <source>
        <strain evidence="3 4">DBV 063 E5</strain>
    </source>
</reference>
<dbReference type="EMBL" id="JANCYW010000005">
    <property type="protein sequence ID" value="KAK4535571.1"/>
    <property type="molecule type" value="Genomic_DNA"/>
</dbReference>
<organism evidence="3 4">
    <name type="scientific">Cyanidium caldarium</name>
    <name type="common">Red alga</name>
    <dbReference type="NCBI Taxonomy" id="2771"/>
    <lineage>
        <taxon>Eukaryota</taxon>
        <taxon>Rhodophyta</taxon>
        <taxon>Bangiophyceae</taxon>
        <taxon>Cyanidiales</taxon>
        <taxon>Cyanidiaceae</taxon>
        <taxon>Cyanidium</taxon>
    </lineage>
</organism>
<accession>A0AAV9ITH3</accession>
<protein>
    <submittedName>
        <fullName evidence="3">Uncharacterized protein</fullName>
    </submittedName>
</protein>
<name>A0AAV9ITH3_CYACA</name>
<dbReference type="EMBL" id="JANCYW010000005">
    <property type="protein sequence ID" value="KAK4535573.1"/>
    <property type="molecule type" value="Genomic_DNA"/>
</dbReference>
<evidence type="ECO:0000313" key="2">
    <source>
        <dbReference type="EMBL" id="KAK4535571.1"/>
    </source>
</evidence>
<evidence type="ECO:0000313" key="3">
    <source>
        <dbReference type="EMBL" id="KAK4535573.1"/>
    </source>
</evidence>
<keyword evidence="4" id="KW-1185">Reference proteome</keyword>
<sequence>MQRCGVAGAPAAPLPVTVYSVGLGCVDLLLRDVERPLAHAEDVVQFRGGVEECAGGGVFHTLRALHAALGTLAFSGPVVGPGVATMGSRRLPYHPCVHSAAVLVPRWAVLHVSPRVRPCALHIPYTAPERATTRRPLLDDAQGVEQIRDLLGHRLTRRKLGDQAHHEEEHRHAPVELLRV</sequence>
<proteinExistence type="predicted"/>
<comment type="caution">
    <text evidence="3">The sequence shown here is derived from an EMBL/GenBank/DDBJ whole genome shotgun (WGS) entry which is preliminary data.</text>
</comment>
<evidence type="ECO:0000256" key="1">
    <source>
        <dbReference type="SAM" id="MobiDB-lite"/>
    </source>
</evidence>
<dbReference type="PROSITE" id="PS51257">
    <property type="entry name" value="PROKAR_LIPOPROTEIN"/>
    <property type="match status" value="1"/>
</dbReference>
<gene>
    <name evidence="2" type="ORF">CDCA_CDCA05G1596</name>
    <name evidence="3" type="ORF">CDCA_CDCA05G1598</name>
</gene>
<evidence type="ECO:0000313" key="4">
    <source>
        <dbReference type="Proteomes" id="UP001301350"/>
    </source>
</evidence>
<dbReference type="AlphaFoldDB" id="A0AAV9ITH3"/>
<feature type="region of interest" description="Disordered" evidence="1">
    <location>
        <begin position="159"/>
        <end position="180"/>
    </location>
</feature>